<organism evidence="1 2">
    <name type="scientific">Undibacterium flavidum</name>
    <dbReference type="NCBI Taxonomy" id="2762297"/>
    <lineage>
        <taxon>Bacteria</taxon>
        <taxon>Pseudomonadati</taxon>
        <taxon>Pseudomonadota</taxon>
        <taxon>Betaproteobacteria</taxon>
        <taxon>Burkholderiales</taxon>
        <taxon>Oxalobacteraceae</taxon>
        <taxon>Undibacterium</taxon>
    </lineage>
</organism>
<accession>A0ABR6YEV6</accession>
<comment type="caution">
    <text evidence="1">The sequence shown here is derived from an EMBL/GenBank/DDBJ whole genome shotgun (WGS) entry which is preliminary data.</text>
</comment>
<gene>
    <name evidence="1" type="ORF">H8K55_16085</name>
</gene>
<name>A0ABR6YEV6_9BURK</name>
<evidence type="ECO:0000313" key="1">
    <source>
        <dbReference type="EMBL" id="MBC3875109.1"/>
    </source>
</evidence>
<proteinExistence type="predicted"/>
<sequence>MRKIFSDVPIFFLMCVGLLVYLETSIPLDFCRPENRIFSDQELIELAIKHEINAGILKLAATEMTASDFFMNHPECCKVIRAKRNSFYSRIFGAESHTMNANISVSMTYETNPFNAVTKSVIIPRFIDEYLDMTSCGKVVKKSVLGRSFRSSIIYIEHSLNKLTNLT</sequence>
<dbReference type="RefSeq" id="WP_186943084.1">
    <property type="nucleotide sequence ID" value="NZ_JACOGA010000015.1"/>
</dbReference>
<reference evidence="1 2" key="1">
    <citation type="submission" date="2020-08" db="EMBL/GenBank/DDBJ databases">
        <title>Novel species isolated from subtropical streams in China.</title>
        <authorList>
            <person name="Lu H."/>
        </authorList>
    </citation>
    <scope>NUCLEOTIDE SEQUENCE [LARGE SCALE GENOMIC DNA]</scope>
    <source>
        <strain evidence="1 2">LX15W</strain>
    </source>
</reference>
<dbReference type="Proteomes" id="UP000624279">
    <property type="component" value="Unassembled WGS sequence"/>
</dbReference>
<protein>
    <submittedName>
        <fullName evidence="1">Uncharacterized protein</fullName>
    </submittedName>
</protein>
<keyword evidence="2" id="KW-1185">Reference proteome</keyword>
<evidence type="ECO:0000313" key="2">
    <source>
        <dbReference type="Proteomes" id="UP000624279"/>
    </source>
</evidence>
<dbReference type="EMBL" id="JACOGA010000015">
    <property type="protein sequence ID" value="MBC3875109.1"/>
    <property type="molecule type" value="Genomic_DNA"/>
</dbReference>